<dbReference type="AlphaFoldDB" id="A0AAV7JZS5"/>
<dbReference type="GO" id="GO:0015074">
    <property type="term" value="P:DNA integration"/>
    <property type="evidence" value="ECO:0007669"/>
    <property type="project" value="InterPro"/>
</dbReference>
<dbReference type="Pfam" id="PF14291">
    <property type="entry name" value="DUF4371"/>
    <property type="match status" value="1"/>
</dbReference>
<sequence>MTKRLQQSKVQAYFKRNRIEIEDHVVSSNYEEVEPVVTSLQVSTPLTSDSCTTISTPSLNTTHIQSPIVTVNDLSKNEYSKELDAIFCQLCRLFGGSTAEATFSTKGLCDWRKLGDKCKKHDSSVCHMAAVETQKVWAIHQIIGTVDKQLDPNFRNEKVIDDNRKHLMTVLDIITFCAKQDIPLRGDDESDQSLNKGNFLEILELLGKYDSNVTKRIESLPGNAKMLSPDIQNDLLTSLASVLLDYVKSEVEIASCYAILADEVKDASKKELLGASLRYIHKGNVRERAIGFIELKDMDAGTISEKLIELLKPFELDPLKCVGQGYDGASVMSGIHGGVQARMKGAGYRNATYVPCASHRLNLVLAATAEQHPLMKSFFDILDLTYSFMNGTKRHAVFIDVQDERYPNVQALELARSCSTRWSSRSLEVERFLRRFDCILDTLSIFGNDNDADTSLAAKSLLGSLQTKKFMTILVYFGRLYDYSDFCTKAFQKSTATVSSCLILLTDLRERLVNFDFDKVVEYAKDLSGKYEIENFDVRDTIRQRRLPERFREGYLNSSVGHTNASNFEELEILLRQNVREILAELDARFGTDQSGIMKAADCCLPRSQNFLNKQELNTLSELYVIDIKDCEIEVFRSFIARKDESQLNTLIDVLDVIDKDIFPDVFNLYQILVTIPQTSCKIRTCHDCQTSAALPPQPQRELQPIPPPEEPWCHCGIDLICNMSHTVLGFQHILFIVCYLSKFVIARPLKTKTSKEILDCLQEIYLSFGVPNILQHDQGTEFSSKQFQEFHKKINVNTRRTTAYHPQSNGLVESHNKILKTKINKMQSEGDTEWTEKLQTAVLAANTQTKISTSYTPFYLMFGRDFDSSNLLNLITSPTNPGLLTEADISEAEVSEDENIQMDANEPRPFDFPIIDNEWIENLSSTRKADRMNAIENIKAGQKVQKKTYDSKVKHNRSEFVEGDEVLVHNIKKAKRLPGTKDAKKYLGPYTIEEVKPSDLVARKDPDSKTTKLPIHLSRKYHSRMNEKRQVRTKTGKSKKPKRSCKFPSSEYRSSYPTEIPEETRRDLDYPIAVLLPVIIELIFPTEQVHEIIEIPEQSIQNASDLIPYPKWGGEYNNIVQSNTCSIDNILAILSSNKATILDSLKLIGSTHIEAKFHYIFQLAANCEFEKLREYVATKMGLKLFMILQD</sequence>
<dbReference type="SUPFAM" id="SSF53098">
    <property type="entry name" value="Ribonuclease H-like"/>
    <property type="match status" value="2"/>
</dbReference>
<protein>
    <submittedName>
        <fullName evidence="3">Zinc finger MYM-type protein 1-like</fullName>
    </submittedName>
</protein>
<evidence type="ECO:0000313" key="4">
    <source>
        <dbReference type="Proteomes" id="UP001165289"/>
    </source>
</evidence>
<evidence type="ECO:0000259" key="2">
    <source>
        <dbReference type="PROSITE" id="PS50994"/>
    </source>
</evidence>
<feature type="compositionally biased region" description="Basic residues" evidence="1">
    <location>
        <begin position="1032"/>
        <end position="1046"/>
    </location>
</feature>
<reference evidence="3 4" key="1">
    <citation type="journal article" date="2023" name="BMC Biol.">
        <title>The compact genome of the sponge Oopsacas minuta (Hexactinellida) is lacking key metazoan core genes.</title>
        <authorList>
            <person name="Santini S."/>
            <person name="Schenkelaars Q."/>
            <person name="Jourda C."/>
            <person name="Duchesne M."/>
            <person name="Belahbib H."/>
            <person name="Rocher C."/>
            <person name="Selva M."/>
            <person name="Riesgo A."/>
            <person name="Vervoort M."/>
            <person name="Leys S.P."/>
            <person name="Kodjabachian L."/>
            <person name="Le Bivic A."/>
            <person name="Borchiellini C."/>
            <person name="Claverie J.M."/>
            <person name="Renard E."/>
        </authorList>
    </citation>
    <scope>NUCLEOTIDE SEQUENCE [LARGE SCALE GENOMIC DNA]</scope>
    <source>
        <strain evidence="3">SPO-2</strain>
    </source>
</reference>
<proteinExistence type="predicted"/>
<feature type="domain" description="Integrase catalytic" evidence="2">
    <location>
        <begin position="708"/>
        <end position="866"/>
    </location>
</feature>
<dbReference type="Gene3D" id="3.30.420.10">
    <property type="entry name" value="Ribonuclease H-like superfamily/Ribonuclease H"/>
    <property type="match status" value="1"/>
</dbReference>
<dbReference type="Pfam" id="PF00665">
    <property type="entry name" value="rve"/>
    <property type="match status" value="1"/>
</dbReference>
<comment type="caution">
    <text evidence="3">The sequence shown here is derived from an EMBL/GenBank/DDBJ whole genome shotgun (WGS) entry which is preliminary data.</text>
</comment>
<keyword evidence="4" id="KW-1185">Reference proteome</keyword>
<dbReference type="PANTHER" id="PTHR45749:SF37">
    <property type="entry name" value="OS05G0311600 PROTEIN"/>
    <property type="match status" value="1"/>
</dbReference>
<dbReference type="PANTHER" id="PTHR45749">
    <property type="match status" value="1"/>
</dbReference>
<evidence type="ECO:0000313" key="3">
    <source>
        <dbReference type="EMBL" id="KAI6654478.1"/>
    </source>
</evidence>
<organism evidence="3 4">
    <name type="scientific">Oopsacas minuta</name>
    <dbReference type="NCBI Taxonomy" id="111878"/>
    <lineage>
        <taxon>Eukaryota</taxon>
        <taxon>Metazoa</taxon>
        <taxon>Porifera</taxon>
        <taxon>Hexactinellida</taxon>
        <taxon>Hexasterophora</taxon>
        <taxon>Lyssacinosida</taxon>
        <taxon>Leucopsacidae</taxon>
        <taxon>Oopsacas</taxon>
    </lineage>
</organism>
<gene>
    <name evidence="3" type="ORF">LOD99_874</name>
</gene>
<evidence type="ECO:0000256" key="1">
    <source>
        <dbReference type="SAM" id="MobiDB-lite"/>
    </source>
</evidence>
<name>A0AAV7JZS5_9METZ</name>
<dbReference type="InterPro" id="IPR001584">
    <property type="entry name" value="Integrase_cat-core"/>
</dbReference>
<feature type="region of interest" description="Disordered" evidence="1">
    <location>
        <begin position="1022"/>
        <end position="1059"/>
    </location>
</feature>
<dbReference type="InterPro" id="IPR012337">
    <property type="entry name" value="RNaseH-like_sf"/>
</dbReference>
<dbReference type="InterPro" id="IPR036397">
    <property type="entry name" value="RNaseH_sf"/>
</dbReference>
<dbReference type="EMBL" id="JAKMXF010000222">
    <property type="protein sequence ID" value="KAI6654478.1"/>
    <property type="molecule type" value="Genomic_DNA"/>
</dbReference>
<dbReference type="Proteomes" id="UP001165289">
    <property type="component" value="Unassembled WGS sequence"/>
</dbReference>
<dbReference type="InterPro" id="IPR025398">
    <property type="entry name" value="DUF4371"/>
</dbReference>
<accession>A0AAV7JZS5</accession>
<dbReference type="PROSITE" id="PS50994">
    <property type="entry name" value="INTEGRASE"/>
    <property type="match status" value="1"/>
</dbReference>
<dbReference type="GO" id="GO:0003676">
    <property type="term" value="F:nucleic acid binding"/>
    <property type="evidence" value="ECO:0007669"/>
    <property type="project" value="InterPro"/>
</dbReference>